<dbReference type="GO" id="GO:0016024">
    <property type="term" value="P:CDP-diacylglycerol biosynthetic process"/>
    <property type="evidence" value="ECO:0007669"/>
    <property type="project" value="UniProtKB-UniPathway"/>
</dbReference>
<evidence type="ECO:0000256" key="10">
    <source>
        <dbReference type="ARBA" id="ARBA00022679"/>
    </source>
</evidence>
<dbReference type="InterPro" id="IPR000374">
    <property type="entry name" value="PC_trans"/>
</dbReference>
<dbReference type="UniPathway" id="UPA00557">
    <property type="reaction ID" value="UER00614"/>
</dbReference>
<evidence type="ECO:0000256" key="18">
    <source>
        <dbReference type="RuleBase" id="RU003938"/>
    </source>
</evidence>
<comment type="pathway">
    <text evidence="4">Lipid metabolism.</text>
</comment>
<keyword evidence="17" id="KW-1208">Phospholipid metabolism</keyword>
<sequence length="258" mass="26761">MLKTRLLSAAIMLPVALLCAWAGSPVFDVAVAGVALIMAWEWQAMVQPGHRLPGWASGFAAALAAVVAVPLPEYALAVALLAPLPVFLLARGRDGAGWAALGAVYVALPAFALVWLREAGGLGTLLWLLFIVWATDTGGYVFGRRIGGPKLAPRISPKKTWAGLLGGAFSAALVGVATAFLVNPDALPALILFSGLLAVVEQISDLTESYVKRRFGVKDSGHIIPGHGGVLDRVDGLVLTAPLLALAVYLAEGGIAAW</sequence>
<keyword evidence="13 19" id="KW-1133">Transmembrane helix</keyword>
<keyword evidence="15 19" id="KW-0472">Membrane</keyword>
<dbReference type="Pfam" id="PF01148">
    <property type="entry name" value="CTP_transf_1"/>
    <property type="match status" value="1"/>
</dbReference>
<comment type="pathway">
    <text evidence="3 18">Phospholipid metabolism; CDP-diacylglycerol biosynthesis; CDP-diacylglycerol from sn-glycerol 3-phosphate: step 3/3.</text>
</comment>
<evidence type="ECO:0000256" key="17">
    <source>
        <dbReference type="ARBA" id="ARBA00023264"/>
    </source>
</evidence>
<dbReference type="EMBL" id="OCNJ01000020">
    <property type="protein sequence ID" value="SOE01633.1"/>
    <property type="molecule type" value="Genomic_DNA"/>
</dbReference>
<comment type="similarity">
    <text evidence="5 18">Belongs to the CDS family.</text>
</comment>
<evidence type="ECO:0000256" key="14">
    <source>
        <dbReference type="ARBA" id="ARBA00023098"/>
    </source>
</evidence>
<evidence type="ECO:0000256" key="7">
    <source>
        <dbReference type="ARBA" id="ARBA00019373"/>
    </source>
</evidence>
<evidence type="ECO:0000256" key="1">
    <source>
        <dbReference type="ARBA" id="ARBA00001698"/>
    </source>
</evidence>
<gene>
    <name evidence="21" type="ORF">SAMN05421508_12030</name>
</gene>
<keyword evidence="12 18" id="KW-0548">Nucleotidyltransferase</keyword>
<evidence type="ECO:0000313" key="21">
    <source>
        <dbReference type="EMBL" id="SOE01633.1"/>
    </source>
</evidence>
<evidence type="ECO:0000256" key="15">
    <source>
        <dbReference type="ARBA" id="ARBA00023136"/>
    </source>
</evidence>
<evidence type="ECO:0000256" key="6">
    <source>
        <dbReference type="ARBA" id="ARBA00012487"/>
    </source>
</evidence>
<keyword evidence="11 18" id="KW-0812">Transmembrane</keyword>
<evidence type="ECO:0000256" key="4">
    <source>
        <dbReference type="ARBA" id="ARBA00005189"/>
    </source>
</evidence>
<reference evidence="22" key="1">
    <citation type="submission" date="2017-09" db="EMBL/GenBank/DDBJ databases">
        <authorList>
            <person name="Varghese N."/>
            <person name="Submissions S."/>
        </authorList>
    </citation>
    <scope>NUCLEOTIDE SEQUENCE [LARGE SCALE GENOMIC DNA]</scope>
    <source>
        <strain evidence="22">USBA 140</strain>
    </source>
</reference>
<organism evidence="21 22">
    <name type="scientific">Caenispirillum bisanense</name>
    <dbReference type="NCBI Taxonomy" id="414052"/>
    <lineage>
        <taxon>Bacteria</taxon>
        <taxon>Pseudomonadati</taxon>
        <taxon>Pseudomonadota</taxon>
        <taxon>Alphaproteobacteria</taxon>
        <taxon>Rhodospirillales</taxon>
        <taxon>Novispirillaceae</taxon>
        <taxon>Caenispirillum</taxon>
    </lineage>
</organism>
<feature type="chain" id="PRO_5013035702" description="Phosphatidate cytidylyltransferase" evidence="20">
    <location>
        <begin position="23"/>
        <end position="258"/>
    </location>
</feature>
<dbReference type="RefSeq" id="WP_097281711.1">
    <property type="nucleotide sequence ID" value="NZ_OCNJ01000020.1"/>
</dbReference>
<evidence type="ECO:0000256" key="9">
    <source>
        <dbReference type="ARBA" id="ARBA00022516"/>
    </source>
</evidence>
<feature type="signal peptide" evidence="20">
    <location>
        <begin position="1"/>
        <end position="22"/>
    </location>
</feature>
<accession>A0A286H1I7</accession>
<evidence type="ECO:0000256" key="16">
    <source>
        <dbReference type="ARBA" id="ARBA00023209"/>
    </source>
</evidence>
<keyword evidence="14" id="KW-0443">Lipid metabolism</keyword>
<keyword evidence="20" id="KW-0732">Signal</keyword>
<evidence type="ECO:0000256" key="11">
    <source>
        <dbReference type="ARBA" id="ARBA00022692"/>
    </source>
</evidence>
<evidence type="ECO:0000256" key="13">
    <source>
        <dbReference type="ARBA" id="ARBA00022989"/>
    </source>
</evidence>
<evidence type="ECO:0000256" key="3">
    <source>
        <dbReference type="ARBA" id="ARBA00005119"/>
    </source>
</evidence>
<feature type="transmembrane region" description="Helical" evidence="19">
    <location>
        <begin position="122"/>
        <end position="142"/>
    </location>
</feature>
<dbReference type="Proteomes" id="UP000219621">
    <property type="component" value="Unassembled WGS sequence"/>
</dbReference>
<feature type="transmembrane region" description="Helical" evidence="19">
    <location>
        <begin position="162"/>
        <end position="181"/>
    </location>
</feature>
<evidence type="ECO:0000256" key="8">
    <source>
        <dbReference type="ARBA" id="ARBA00022475"/>
    </source>
</evidence>
<dbReference type="OrthoDB" id="9799199at2"/>
<keyword evidence="22" id="KW-1185">Reference proteome</keyword>
<evidence type="ECO:0000256" key="12">
    <source>
        <dbReference type="ARBA" id="ARBA00022695"/>
    </source>
</evidence>
<evidence type="ECO:0000256" key="20">
    <source>
        <dbReference type="SAM" id="SignalP"/>
    </source>
</evidence>
<proteinExistence type="inferred from homology"/>
<evidence type="ECO:0000256" key="2">
    <source>
        <dbReference type="ARBA" id="ARBA00004651"/>
    </source>
</evidence>
<dbReference type="GO" id="GO:0004605">
    <property type="term" value="F:phosphatidate cytidylyltransferase activity"/>
    <property type="evidence" value="ECO:0007669"/>
    <property type="project" value="UniProtKB-EC"/>
</dbReference>
<protein>
    <recommendedName>
        <fullName evidence="7 18">Phosphatidate cytidylyltransferase</fullName>
        <ecNumber evidence="6 18">2.7.7.41</ecNumber>
    </recommendedName>
</protein>
<name>A0A286H1I7_9PROT</name>
<evidence type="ECO:0000256" key="5">
    <source>
        <dbReference type="ARBA" id="ARBA00010185"/>
    </source>
</evidence>
<dbReference type="PANTHER" id="PTHR46382:SF1">
    <property type="entry name" value="PHOSPHATIDATE CYTIDYLYLTRANSFERASE"/>
    <property type="match status" value="1"/>
</dbReference>
<keyword evidence="8" id="KW-1003">Cell membrane</keyword>
<evidence type="ECO:0000256" key="19">
    <source>
        <dbReference type="SAM" id="Phobius"/>
    </source>
</evidence>
<dbReference type="AlphaFoldDB" id="A0A286H1I7"/>
<feature type="transmembrane region" description="Helical" evidence="19">
    <location>
        <begin position="96"/>
        <end position="116"/>
    </location>
</feature>
<dbReference type="EC" id="2.7.7.41" evidence="6 18"/>
<comment type="subcellular location">
    <subcellularLocation>
        <location evidence="2">Cell membrane</location>
        <topology evidence="2">Multi-pass membrane protein</topology>
    </subcellularLocation>
</comment>
<comment type="catalytic activity">
    <reaction evidence="1 18">
        <text>a 1,2-diacyl-sn-glycero-3-phosphate + CTP + H(+) = a CDP-1,2-diacyl-sn-glycerol + diphosphate</text>
        <dbReference type="Rhea" id="RHEA:16229"/>
        <dbReference type="ChEBI" id="CHEBI:15378"/>
        <dbReference type="ChEBI" id="CHEBI:33019"/>
        <dbReference type="ChEBI" id="CHEBI:37563"/>
        <dbReference type="ChEBI" id="CHEBI:58332"/>
        <dbReference type="ChEBI" id="CHEBI:58608"/>
        <dbReference type="EC" id="2.7.7.41"/>
    </reaction>
</comment>
<keyword evidence="9" id="KW-0444">Lipid biosynthesis</keyword>
<dbReference type="PROSITE" id="PS01315">
    <property type="entry name" value="CDS"/>
    <property type="match status" value="1"/>
</dbReference>
<keyword evidence="10 18" id="KW-0808">Transferase</keyword>
<dbReference type="PANTHER" id="PTHR46382">
    <property type="entry name" value="PHOSPHATIDATE CYTIDYLYLTRANSFERASE"/>
    <property type="match status" value="1"/>
</dbReference>
<dbReference type="GO" id="GO:0005886">
    <property type="term" value="C:plasma membrane"/>
    <property type="evidence" value="ECO:0007669"/>
    <property type="project" value="UniProtKB-SubCell"/>
</dbReference>
<feature type="transmembrane region" description="Helical" evidence="19">
    <location>
        <begin position="55"/>
        <end position="84"/>
    </location>
</feature>
<evidence type="ECO:0000313" key="22">
    <source>
        <dbReference type="Proteomes" id="UP000219621"/>
    </source>
</evidence>
<keyword evidence="16" id="KW-0594">Phospholipid biosynthesis</keyword>